<dbReference type="EMBL" id="SBKP01000006">
    <property type="protein sequence ID" value="RXR29008.1"/>
    <property type="molecule type" value="Genomic_DNA"/>
</dbReference>
<evidence type="ECO:0000256" key="2">
    <source>
        <dbReference type="ARBA" id="ARBA00012438"/>
    </source>
</evidence>
<evidence type="ECO:0000259" key="8">
    <source>
        <dbReference type="PROSITE" id="PS50110"/>
    </source>
</evidence>
<keyword evidence="6" id="KW-0812">Transmembrane</keyword>
<keyword evidence="6" id="KW-0472">Membrane</keyword>
<dbReference type="PROSITE" id="PS50109">
    <property type="entry name" value="HIS_KIN"/>
    <property type="match status" value="1"/>
</dbReference>
<feature type="coiled-coil region" evidence="5">
    <location>
        <begin position="222"/>
        <end position="284"/>
    </location>
</feature>
<dbReference type="PANTHER" id="PTHR43065:SF42">
    <property type="entry name" value="TWO-COMPONENT SENSOR PPRA"/>
    <property type="match status" value="1"/>
</dbReference>
<feature type="transmembrane region" description="Helical" evidence="6">
    <location>
        <begin position="206"/>
        <end position="226"/>
    </location>
</feature>
<dbReference type="InterPro" id="IPR001789">
    <property type="entry name" value="Sig_transdc_resp-reg_receiver"/>
</dbReference>
<evidence type="ECO:0000313" key="10">
    <source>
        <dbReference type="Proteomes" id="UP000290958"/>
    </source>
</evidence>
<evidence type="ECO:0000256" key="3">
    <source>
        <dbReference type="ARBA" id="ARBA00022553"/>
    </source>
</evidence>
<evidence type="ECO:0000256" key="4">
    <source>
        <dbReference type="PROSITE-ProRule" id="PRU00169"/>
    </source>
</evidence>
<dbReference type="SUPFAM" id="SSF47384">
    <property type="entry name" value="Homodimeric domain of signal transducing histidine kinase"/>
    <property type="match status" value="1"/>
</dbReference>
<sequence length="672" mass="73590">MSDYSAVIADEGARWRERVDRLLPFVIGVSLALAVGALLYFAGTAAREQKDALMRQQRSYEIVALAHQLDASVAKAESSLGRYVISMDKNIGRQYQAEWDRAAQELATLRRVTYNDRVEARLVEQLEAAFKERGATLSDIALRTTYDQKETSLGTFYQASKAQSLKRISSLLDQVIEEENTRLDERNIAVERAGDSVAQATTTYRLFGLGLLIALLLMVWVARAAMKERRQEQRQIDEEYRRALALEAAVAERTEELQLAYAKLQRETEERGKAEESLRQMQKMEAVGQLTGGIAHDFNNMLAVVVGGLELARRRVPDEPEAVRHIDNALDGANRAAALTRRLLAFARSEPNLPESQSPDAVVTGMVELIDRAIGDQITVELELDSGDWPVFADRHQLENALLNLAVNARDAMEGRGTLIIRTAQARLRAREVGDCPAGEFVRLSVIDTGCGMSPEVLERVFEPFYTTKPIGKGTGLGLSQVFSVVRQCNGEVNILSTPEQGTEVQLYFPRHMPSARSGAASADSGEAAAGTAAVHKAAPQSSLTLLVVEDDPRVLAQTRSALAELGHQAVCCDHPAKAVAMLEDNPDIDIILSDVLMPDMTGPEMIAALPAQFRSIPVMFVTGYAGDVADNRMFEGHLLLRKPYTLSSLEKTIAQAVNRLPGLPAGAEAAL</sequence>
<organism evidence="9 10">
    <name type="scientific">Sphingobium fluviale</name>
    <dbReference type="NCBI Taxonomy" id="2506423"/>
    <lineage>
        <taxon>Bacteria</taxon>
        <taxon>Pseudomonadati</taxon>
        <taxon>Pseudomonadota</taxon>
        <taxon>Alphaproteobacteria</taxon>
        <taxon>Sphingomonadales</taxon>
        <taxon>Sphingomonadaceae</taxon>
        <taxon>Sphingobium</taxon>
    </lineage>
</organism>
<dbReference type="PRINTS" id="PR00344">
    <property type="entry name" value="BCTRLSENSOR"/>
</dbReference>
<dbReference type="InterPro" id="IPR011006">
    <property type="entry name" value="CheY-like_superfamily"/>
</dbReference>
<dbReference type="Gene3D" id="1.10.287.130">
    <property type="match status" value="1"/>
</dbReference>
<dbReference type="InterPro" id="IPR007891">
    <property type="entry name" value="CHASE3"/>
</dbReference>
<dbReference type="SUPFAM" id="SSF55874">
    <property type="entry name" value="ATPase domain of HSP90 chaperone/DNA topoisomerase II/histidine kinase"/>
    <property type="match status" value="1"/>
</dbReference>
<dbReference type="CDD" id="cd00082">
    <property type="entry name" value="HisKA"/>
    <property type="match status" value="1"/>
</dbReference>
<comment type="caution">
    <text evidence="9">The sequence shown here is derived from an EMBL/GenBank/DDBJ whole genome shotgun (WGS) entry which is preliminary data.</text>
</comment>
<dbReference type="GO" id="GO:0000155">
    <property type="term" value="F:phosphorelay sensor kinase activity"/>
    <property type="evidence" value="ECO:0007669"/>
    <property type="project" value="InterPro"/>
</dbReference>
<keyword evidence="5" id="KW-0175">Coiled coil</keyword>
<dbReference type="SMART" id="SM00387">
    <property type="entry name" value="HATPase_c"/>
    <property type="match status" value="1"/>
</dbReference>
<dbReference type="InterPro" id="IPR036097">
    <property type="entry name" value="HisK_dim/P_sf"/>
</dbReference>
<keyword evidence="3 4" id="KW-0597">Phosphoprotein</keyword>
<feature type="domain" description="Response regulatory" evidence="8">
    <location>
        <begin position="545"/>
        <end position="658"/>
    </location>
</feature>
<dbReference type="SMART" id="SM00388">
    <property type="entry name" value="HisKA"/>
    <property type="match status" value="1"/>
</dbReference>
<keyword evidence="10" id="KW-1185">Reference proteome</keyword>
<feature type="domain" description="Histidine kinase" evidence="7">
    <location>
        <begin position="293"/>
        <end position="513"/>
    </location>
</feature>
<dbReference type="EC" id="2.7.13.3" evidence="2"/>
<accession>A0A4Q1KH11</accession>
<dbReference type="SUPFAM" id="SSF52172">
    <property type="entry name" value="CheY-like"/>
    <property type="match status" value="1"/>
</dbReference>
<gene>
    <name evidence="9" type="ORF">EQG66_07980</name>
</gene>
<proteinExistence type="predicted"/>
<dbReference type="Proteomes" id="UP000290958">
    <property type="component" value="Unassembled WGS sequence"/>
</dbReference>
<dbReference type="Pfam" id="PF00072">
    <property type="entry name" value="Response_reg"/>
    <property type="match status" value="1"/>
</dbReference>
<dbReference type="Gene3D" id="3.30.565.10">
    <property type="entry name" value="Histidine kinase-like ATPase, C-terminal domain"/>
    <property type="match status" value="1"/>
</dbReference>
<evidence type="ECO:0000256" key="5">
    <source>
        <dbReference type="SAM" id="Coils"/>
    </source>
</evidence>
<dbReference type="PROSITE" id="PS50110">
    <property type="entry name" value="RESPONSE_REGULATORY"/>
    <property type="match status" value="1"/>
</dbReference>
<dbReference type="Gene3D" id="3.40.50.2300">
    <property type="match status" value="1"/>
</dbReference>
<dbReference type="Pfam" id="PF00512">
    <property type="entry name" value="HisKA"/>
    <property type="match status" value="1"/>
</dbReference>
<evidence type="ECO:0000256" key="6">
    <source>
        <dbReference type="SAM" id="Phobius"/>
    </source>
</evidence>
<dbReference type="InterPro" id="IPR036890">
    <property type="entry name" value="HATPase_C_sf"/>
</dbReference>
<dbReference type="InterPro" id="IPR003661">
    <property type="entry name" value="HisK_dim/P_dom"/>
</dbReference>
<name>A0A4Q1KH11_9SPHN</name>
<keyword evidence="6" id="KW-1133">Transmembrane helix</keyword>
<evidence type="ECO:0000313" key="9">
    <source>
        <dbReference type="EMBL" id="RXR29008.1"/>
    </source>
</evidence>
<evidence type="ECO:0000259" key="7">
    <source>
        <dbReference type="PROSITE" id="PS50109"/>
    </source>
</evidence>
<dbReference type="InterPro" id="IPR003594">
    <property type="entry name" value="HATPase_dom"/>
</dbReference>
<dbReference type="AlphaFoldDB" id="A0A4Q1KH11"/>
<dbReference type="InterPro" id="IPR004358">
    <property type="entry name" value="Sig_transdc_His_kin-like_C"/>
</dbReference>
<evidence type="ECO:0000256" key="1">
    <source>
        <dbReference type="ARBA" id="ARBA00000085"/>
    </source>
</evidence>
<dbReference type="Pfam" id="PF05227">
    <property type="entry name" value="CHASE3"/>
    <property type="match status" value="1"/>
</dbReference>
<comment type="catalytic activity">
    <reaction evidence="1">
        <text>ATP + protein L-histidine = ADP + protein N-phospho-L-histidine.</text>
        <dbReference type="EC" id="2.7.13.3"/>
    </reaction>
</comment>
<dbReference type="SMART" id="SM00448">
    <property type="entry name" value="REC"/>
    <property type="match status" value="1"/>
</dbReference>
<dbReference type="PANTHER" id="PTHR43065">
    <property type="entry name" value="SENSOR HISTIDINE KINASE"/>
    <property type="match status" value="1"/>
</dbReference>
<protein>
    <recommendedName>
        <fullName evidence="2">histidine kinase</fullName>
        <ecNumber evidence="2">2.7.13.3</ecNumber>
    </recommendedName>
</protein>
<dbReference type="RefSeq" id="WP_129404072.1">
    <property type="nucleotide sequence ID" value="NZ_SBKP01000006.1"/>
</dbReference>
<feature type="transmembrane region" description="Helical" evidence="6">
    <location>
        <begin position="22"/>
        <end position="42"/>
    </location>
</feature>
<reference evidence="10" key="1">
    <citation type="submission" date="2019-01" db="EMBL/GenBank/DDBJ databases">
        <title>Cytophagaceae bacterium strain CAR-16.</title>
        <authorList>
            <person name="Chen W.-M."/>
        </authorList>
    </citation>
    <scope>NUCLEOTIDE SEQUENCE [LARGE SCALE GENOMIC DNA]</scope>
    <source>
        <strain evidence="10">CHR27</strain>
    </source>
</reference>
<dbReference type="Pfam" id="PF02518">
    <property type="entry name" value="HATPase_c"/>
    <property type="match status" value="1"/>
</dbReference>
<dbReference type="CDD" id="cd00156">
    <property type="entry name" value="REC"/>
    <property type="match status" value="1"/>
</dbReference>
<dbReference type="InterPro" id="IPR005467">
    <property type="entry name" value="His_kinase_dom"/>
</dbReference>
<dbReference type="OrthoDB" id="9796100at2"/>
<feature type="modified residue" description="4-aspartylphosphate" evidence="4">
    <location>
        <position position="595"/>
    </location>
</feature>